<dbReference type="VEuPathDB" id="FungiDB:RhiirFUN_002365"/>
<accession>A0A2I1GJ74</accession>
<evidence type="ECO:0000256" key="2">
    <source>
        <dbReference type="SAM" id="Phobius"/>
    </source>
</evidence>
<evidence type="ECO:0000256" key="1">
    <source>
        <dbReference type="SAM" id="MobiDB-lite"/>
    </source>
</evidence>
<dbReference type="VEuPathDB" id="FungiDB:RhiirA1_539025"/>
<feature type="transmembrane region" description="Helical" evidence="2">
    <location>
        <begin position="366"/>
        <end position="390"/>
    </location>
</feature>
<dbReference type="AlphaFoldDB" id="A0A2I1GJ74"/>
<dbReference type="EMBL" id="LLXI01000472">
    <property type="protein sequence ID" value="PKY46673.1"/>
    <property type="molecule type" value="Genomic_DNA"/>
</dbReference>
<evidence type="ECO:0000313" key="3">
    <source>
        <dbReference type="EMBL" id="PKY46673.1"/>
    </source>
</evidence>
<protein>
    <submittedName>
        <fullName evidence="3">Uncharacterized protein</fullName>
    </submittedName>
</protein>
<keyword evidence="2" id="KW-0812">Transmembrane</keyword>
<dbReference type="Proteomes" id="UP000234323">
    <property type="component" value="Unassembled WGS sequence"/>
</dbReference>
<feature type="compositionally biased region" description="Polar residues" evidence="1">
    <location>
        <begin position="1"/>
        <end position="16"/>
    </location>
</feature>
<reference evidence="3 4" key="1">
    <citation type="submission" date="2015-10" db="EMBL/GenBank/DDBJ databases">
        <title>Genome analyses suggest a sexual origin of heterokaryosis in a supposedly ancient asexual fungus.</title>
        <authorList>
            <person name="Ropars J."/>
            <person name="Sedzielewska K."/>
            <person name="Noel J."/>
            <person name="Charron P."/>
            <person name="Farinelli L."/>
            <person name="Marton T."/>
            <person name="Kruger M."/>
            <person name="Pelin A."/>
            <person name="Brachmann A."/>
            <person name="Corradi N."/>
        </authorList>
    </citation>
    <scope>NUCLEOTIDE SEQUENCE [LARGE SCALE GENOMIC DNA]</scope>
    <source>
        <strain evidence="3 4">A4</strain>
    </source>
</reference>
<organism evidence="3 4">
    <name type="scientific">Rhizophagus irregularis</name>
    <dbReference type="NCBI Taxonomy" id="588596"/>
    <lineage>
        <taxon>Eukaryota</taxon>
        <taxon>Fungi</taxon>
        <taxon>Fungi incertae sedis</taxon>
        <taxon>Mucoromycota</taxon>
        <taxon>Glomeromycotina</taxon>
        <taxon>Glomeromycetes</taxon>
        <taxon>Glomerales</taxon>
        <taxon>Glomeraceae</taxon>
        <taxon>Rhizophagus</taxon>
    </lineage>
</organism>
<name>A0A2I1GJ74_9GLOM</name>
<feature type="transmembrane region" description="Helical" evidence="2">
    <location>
        <begin position="67"/>
        <end position="92"/>
    </location>
</feature>
<comment type="caution">
    <text evidence="3">The sequence shown here is derived from an EMBL/GenBank/DDBJ whole genome shotgun (WGS) entry which is preliminary data.</text>
</comment>
<keyword evidence="2" id="KW-1133">Transmembrane helix</keyword>
<evidence type="ECO:0000313" key="4">
    <source>
        <dbReference type="Proteomes" id="UP000234323"/>
    </source>
</evidence>
<keyword evidence="2" id="KW-0472">Membrane</keyword>
<sequence length="400" mass="44631">MTSSSDIRESQSTTIPESEDGETTLVSPTPDSSTDSLHSQGTSPYPASQPPSPSPYDDDDSSKNNGFPTICVIICISLIILLIIIIIVINNIGVIHDKDISRIPLNYELSLKRLIPFNSRFDYVIKGKIFNSNEISKRDNVNNNSSSTNVTSTSNTTNTNNFVLAELISRSLIVIPAGWYEVQEFRYDKDGKFTHKVLTTLCHIKFGLSSLWSAPDVDIQFTTYPPLNLTKKLTLQESMKYCKWKISWTIIMNGYIHKLCPKNLNITENNNTGSFDSQGYEKVAYFKGFEFFGFTFLSLDSKINYGYTTIPNILNMMSRSVYITKDAPFPPIIPAIYTAYYNFITNSRSTIAQAVQAIRTQPVSHFALGSINWTLIIGALVTGVGAALGYNELIDASFKI</sequence>
<gene>
    <name evidence="3" type="ORF">RhiirA4_444450</name>
</gene>
<keyword evidence="4" id="KW-1185">Reference proteome</keyword>
<proteinExistence type="predicted"/>
<feature type="compositionally biased region" description="Polar residues" evidence="1">
    <location>
        <begin position="24"/>
        <end position="42"/>
    </location>
</feature>
<dbReference type="VEuPathDB" id="FungiDB:FUN_002303"/>
<feature type="region of interest" description="Disordered" evidence="1">
    <location>
        <begin position="1"/>
        <end position="61"/>
    </location>
</feature>